<feature type="transmembrane region" description="Helical" evidence="10">
    <location>
        <begin position="240"/>
        <end position="259"/>
    </location>
</feature>
<dbReference type="Pfam" id="PF08030">
    <property type="entry name" value="NAD_binding_6"/>
    <property type="match status" value="1"/>
</dbReference>
<dbReference type="AlphaFoldDB" id="A0AB34KPA0"/>
<protein>
    <recommendedName>
        <fullName evidence="11">FAD-binding FR-type domain-containing protein</fullName>
    </recommendedName>
</protein>
<dbReference type="CDD" id="cd06186">
    <property type="entry name" value="NOX_Duox_like_FAD_NADP"/>
    <property type="match status" value="1"/>
</dbReference>
<dbReference type="InterPro" id="IPR039261">
    <property type="entry name" value="FNR_nucleotide-bd"/>
</dbReference>
<feature type="transmembrane region" description="Helical" evidence="10">
    <location>
        <begin position="406"/>
        <end position="423"/>
    </location>
</feature>
<dbReference type="InterPro" id="IPR051410">
    <property type="entry name" value="Ferric/Cupric_Reductase"/>
</dbReference>
<dbReference type="Gene3D" id="3.40.50.80">
    <property type="entry name" value="Nucleotide-binding domain of ferredoxin-NADP reductase (FNR) module"/>
    <property type="match status" value="1"/>
</dbReference>
<evidence type="ECO:0000256" key="9">
    <source>
        <dbReference type="ARBA" id="ARBA00023136"/>
    </source>
</evidence>
<evidence type="ECO:0000256" key="2">
    <source>
        <dbReference type="ARBA" id="ARBA00006278"/>
    </source>
</evidence>
<dbReference type="GO" id="GO:0005886">
    <property type="term" value="C:plasma membrane"/>
    <property type="evidence" value="ECO:0007669"/>
    <property type="project" value="TreeGrafter"/>
</dbReference>
<dbReference type="PROSITE" id="PS51384">
    <property type="entry name" value="FAD_FR"/>
    <property type="match status" value="1"/>
</dbReference>
<evidence type="ECO:0000259" key="11">
    <source>
        <dbReference type="PROSITE" id="PS51384"/>
    </source>
</evidence>
<keyword evidence="8" id="KW-0406">Ion transport</keyword>
<evidence type="ECO:0000256" key="8">
    <source>
        <dbReference type="ARBA" id="ARBA00023065"/>
    </source>
</evidence>
<dbReference type="SUPFAM" id="SSF52343">
    <property type="entry name" value="Ferredoxin reductase-like, C-terminal NADP-linked domain"/>
    <property type="match status" value="1"/>
</dbReference>
<evidence type="ECO:0000256" key="4">
    <source>
        <dbReference type="ARBA" id="ARBA00022692"/>
    </source>
</evidence>
<keyword evidence="6 10" id="KW-1133">Transmembrane helix</keyword>
<dbReference type="GO" id="GO:0000293">
    <property type="term" value="F:ferric-chelate reductase activity"/>
    <property type="evidence" value="ECO:0007669"/>
    <property type="project" value="UniProtKB-ARBA"/>
</dbReference>
<keyword evidence="13" id="KW-1185">Reference proteome</keyword>
<feature type="domain" description="FAD-binding FR-type" evidence="11">
    <location>
        <begin position="275"/>
        <end position="397"/>
    </location>
</feature>
<dbReference type="Proteomes" id="UP000803884">
    <property type="component" value="Unassembled WGS sequence"/>
</dbReference>
<dbReference type="InterPro" id="IPR013112">
    <property type="entry name" value="FAD-bd_8"/>
</dbReference>
<dbReference type="InterPro" id="IPR013130">
    <property type="entry name" value="Fe3_Rdtase_TM_dom"/>
</dbReference>
<dbReference type="RefSeq" id="XP_069228124.1">
    <property type="nucleotide sequence ID" value="XM_069374773.1"/>
</dbReference>
<feature type="transmembrane region" description="Helical" evidence="10">
    <location>
        <begin position="210"/>
        <end position="233"/>
    </location>
</feature>
<keyword evidence="7" id="KW-0560">Oxidoreductase</keyword>
<keyword evidence="9 10" id="KW-0472">Membrane</keyword>
<keyword evidence="3" id="KW-0813">Transport</keyword>
<dbReference type="PANTHER" id="PTHR32361:SF28">
    <property type="entry name" value="FRP1P"/>
    <property type="match status" value="1"/>
</dbReference>
<dbReference type="GO" id="GO:0006826">
    <property type="term" value="P:iron ion transport"/>
    <property type="evidence" value="ECO:0007669"/>
    <property type="project" value="TreeGrafter"/>
</dbReference>
<evidence type="ECO:0000256" key="6">
    <source>
        <dbReference type="ARBA" id="ARBA00022989"/>
    </source>
</evidence>
<dbReference type="InterPro" id="IPR017927">
    <property type="entry name" value="FAD-bd_FR_type"/>
</dbReference>
<dbReference type="GeneID" id="96007611"/>
<evidence type="ECO:0000256" key="10">
    <source>
        <dbReference type="SAM" id="Phobius"/>
    </source>
</evidence>
<evidence type="ECO:0000256" key="7">
    <source>
        <dbReference type="ARBA" id="ARBA00023002"/>
    </source>
</evidence>
<dbReference type="Pfam" id="PF08022">
    <property type="entry name" value="FAD_binding_8"/>
    <property type="match status" value="1"/>
</dbReference>
<feature type="transmembrane region" description="Helical" evidence="10">
    <location>
        <begin position="265"/>
        <end position="284"/>
    </location>
</feature>
<dbReference type="GO" id="GO:0015677">
    <property type="term" value="P:copper ion import"/>
    <property type="evidence" value="ECO:0007669"/>
    <property type="project" value="TreeGrafter"/>
</dbReference>
<comment type="caution">
    <text evidence="12">The sequence shown here is derived from an EMBL/GenBank/DDBJ whole genome shotgun (WGS) entry which is preliminary data.</text>
</comment>
<feature type="transmembrane region" description="Helical" evidence="10">
    <location>
        <begin position="27"/>
        <end position="46"/>
    </location>
</feature>
<evidence type="ECO:0000256" key="5">
    <source>
        <dbReference type="ARBA" id="ARBA00022982"/>
    </source>
</evidence>
<feature type="transmembrane region" description="Helical" evidence="10">
    <location>
        <begin position="177"/>
        <end position="198"/>
    </location>
</feature>
<dbReference type="InterPro" id="IPR013121">
    <property type="entry name" value="Fe_red_NAD-bd_6"/>
</dbReference>
<evidence type="ECO:0000313" key="12">
    <source>
        <dbReference type="EMBL" id="KAL1585018.1"/>
    </source>
</evidence>
<dbReference type="Pfam" id="PF01794">
    <property type="entry name" value="Ferric_reduct"/>
    <property type="match status" value="1"/>
</dbReference>
<name>A0AB34KPA0_9PEZI</name>
<dbReference type="PANTHER" id="PTHR32361">
    <property type="entry name" value="FERRIC/CUPRIC REDUCTASE TRANSMEMBRANE COMPONENT"/>
    <property type="match status" value="1"/>
</dbReference>
<comment type="similarity">
    <text evidence="2">Belongs to the ferric reductase (FRE) family.</text>
</comment>
<organism evidence="12 13">
    <name type="scientific">Cladosporium halotolerans</name>
    <dbReference type="NCBI Taxonomy" id="1052096"/>
    <lineage>
        <taxon>Eukaryota</taxon>
        <taxon>Fungi</taxon>
        <taxon>Dikarya</taxon>
        <taxon>Ascomycota</taxon>
        <taxon>Pezizomycotina</taxon>
        <taxon>Dothideomycetes</taxon>
        <taxon>Dothideomycetidae</taxon>
        <taxon>Cladosporiales</taxon>
        <taxon>Cladosporiaceae</taxon>
        <taxon>Cladosporium</taxon>
    </lineage>
</organism>
<keyword evidence="5" id="KW-0249">Electron transport</keyword>
<evidence type="ECO:0000313" key="13">
    <source>
        <dbReference type="Proteomes" id="UP000803884"/>
    </source>
</evidence>
<dbReference type="SFLD" id="SFLDS00052">
    <property type="entry name" value="Ferric_Reductase_Domain"/>
    <property type="match status" value="1"/>
</dbReference>
<reference evidence="12 13" key="1">
    <citation type="journal article" date="2020" name="Microbiol. Resour. Announc.">
        <title>Draft Genome Sequence of a Cladosporium Species Isolated from the Mesophotic Ascidian Didemnum maculosum.</title>
        <authorList>
            <person name="Gioti A."/>
            <person name="Siaperas R."/>
            <person name="Nikolaivits E."/>
            <person name="Le Goff G."/>
            <person name="Ouazzani J."/>
            <person name="Kotoulas G."/>
            <person name="Topakas E."/>
        </authorList>
    </citation>
    <scope>NUCLEOTIDE SEQUENCE [LARGE SCALE GENOMIC DNA]</scope>
    <source>
        <strain evidence="12 13">TM138-S3</strain>
    </source>
</reference>
<evidence type="ECO:0000256" key="1">
    <source>
        <dbReference type="ARBA" id="ARBA00004141"/>
    </source>
</evidence>
<dbReference type="EMBL" id="JAAQHG020000022">
    <property type="protein sequence ID" value="KAL1585018.1"/>
    <property type="molecule type" value="Genomic_DNA"/>
</dbReference>
<gene>
    <name evidence="12" type="ORF">WHR41_06168</name>
</gene>
<keyword evidence="4 10" id="KW-0812">Transmembrane</keyword>
<dbReference type="GO" id="GO:0006879">
    <property type="term" value="P:intracellular iron ion homeostasis"/>
    <property type="evidence" value="ECO:0007669"/>
    <property type="project" value="TreeGrafter"/>
</dbReference>
<dbReference type="SFLD" id="SFLDG01168">
    <property type="entry name" value="Ferric_reductase_subgroup_(FRE"/>
    <property type="match status" value="1"/>
</dbReference>
<proteinExistence type="inferred from homology"/>
<accession>A0AB34KPA0</accession>
<sequence length="588" mass="65915">MGWPYQFVDLTDAQKHQRRTLLDTYGLIAQASAGVILLAIQLVFLVQWISQKRNERNGTDVPSSPHVKHSHKNQSGQRSIGYWWRRFSWWAGEPCTIFNNHLGTQGQVTAATLWTFWLLGLCFAETGKDYLHLTKRFGIVGASQLPFQYLLVWKSSWSPIQVLTRASHETLNAYHQLLGRVVTYLVILHAAFYLNFYVQNNLLASKLKEAYVLCGVVAVVAFVAIGTTALGPVRKWSYRVFYATHVALATALLPVLFFHVSHIRIYLYETFAVYVLNVTVRWVLSRELRGSIRSVPDTSLVEITIPMDSSKASRQLAEISVPGQHAYISLGRKSLLRVFRSNPFTVASLPGVDKTIKFVARVADGNTRRLLASAEGASADTKTQLTLEGPYGLNTHEDRLMQYDRVLFVAGGVGATFIVPLYRQLLADLSPSKGSYRRQKISCVWIARSKAEVTWAIPKDQREKDGFTERLKICHTGLGAAGSEAAFDQEDNGDVAVGETEDAIELEEQKQLLSGNDIAPTGRSDLPLHTGRPDLRRLVEQTFSHGSQEKIAIIVCGPNSLSQSLRREVTPWVKRGREVWFHDEGFSL</sequence>
<comment type="subcellular location">
    <subcellularLocation>
        <location evidence="1">Membrane</location>
        <topology evidence="1">Multi-pass membrane protein</topology>
    </subcellularLocation>
</comment>
<evidence type="ECO:0000256" key="3">
    <source>
        <dbReference type="ARBA" id="ARBA00022448"/>
    </source>
</evidence>